<protein>
    <submittedName>
        <fullName evidence="1">Uncharacterized protein</fullName>
    </submittedName>
</protein>
<dbReference type="RefSeq" id="WP_101619807.1">
    <property type="nucleotide sequence ID" value="NZ_FXZD01000005.1"/>
</dbReference>
<dbReference type="OrthoDB" id="5182337at2"/>
<reference evidence="1 2" key="1">
    <citation type="submission" date="2017-03" db="EMBL/GenBank/DDBJ databases">
        <authorList>
            <person name="Afonso C.L."/>
            <person name="Miller P.J."/>
            <person name="Scott M.A."/>
            <person name="Spackman E."/>
            <person name="Goraichik I."/>
            <person name="Dimitrov K.M."/>
            <person name="Suarez D.L."/>
            <person name="Swayne D.E."/>
        </authorList>
    </citation>
    <scope>NUCLEOTIDE SEQUENCE [LARGE SCALE GENOMIC DNA]</scope>
    <source>
        <strain evidence="1 2">CNRZ 918</strain>
    </source>
</reference>
<name>A0A2H1JMD3_9MICO</name>
<dbReference type="AlphaFoldDB" id="A0A2H1JMD3"/>
<evidence type="ECO:0000313" key="2">
    <source>
        <dbReference type="Proteomes" id="UP000234433"/>
    </source>
</evidence>
<dbReference type="EMBL" id="FXZD01000005">
    <property type="protein sequence ID" value="SMX88478.1"/>
    <property type="molecule type" value="Genomic_DNA"/>
</dbReference>
<accession>A0A2H1JMD3</accession>
<gene>
    <name evidence="1" type="ORF">BANT918_01661</name>
</gene>
<dbReference type="Proteomes" id="UP000234433">
    <property type="component" value="Unassembled WGS sequence"/>
</dbReference>
<evidence type="ECO:0000313" key="1">
    <source>
        <dbReference type="EMBL" id="SMX88478.1"/>
    </source>
</evidence>
<proteinExistence type="predicted"/>
<organism evidence="1 2">
    <name type="scientific">Brevibacterium antiquum CNRZ 918</name>
    <dbReference type="NCBI Taxonomy" id="1255637"/>
    <lineage>
        <taxon>Bacteria</taxon>
        <taxon>Bacillati</taxon>
        <taxon>Actinomycetota</taxon>
        <taxon>Actinomycetes</taxon>
        <taxon>Micrococcales</taxon>
        <taxon>Brevibacteriaceae</taxon>
        <taxon>Brevibacterium</taxon>
    </lineage>
</organism>
<sequence length="273" mass="29790">MTTLIGVGDIVGWSADGVMVLECKNRPAPQHEPTTGRLARQRRRGEQLETYLTSSTLDEGDFVRQAHAISLPSPDWAAVAGLLERCEASPTNVAVHSLGPNDILVAATSQATVEQVGRVMAALGDSKNPSVAFYSELIDTASYRLMAPSSYPIGGERRWRLLEGDLQLVRLVDTGNFAAGFDHEGAAVTLVPERSAGRLNLRIDIDGQEYTKFTHQLAEFCLWMPVPLAALRLTLIDYARILLNDRASIAELGDSRDLAPGDNVKYATIYRPD</sequence>